<dbReference type="AlphaFoldDB" id="A0A8K0CHF6"/>
<protein>
    <submittedName>
        <fullName evidence="1">Uncharacterized protein</fullName>
    </submittedName>
</protein>
<comment type="caution">
    <text evidence="1">The sequence shown here is derived from an EMBL/GenBank/DDBJ whole genome shotgun (WGS) entry which is preliminary data.</text>
</comment>
<reference evidence="1" key="1">
    <citation type="submission" date="2019-08" db="EMBL/GenBank/DDBJ databases">
        <title>The genome of the North American firefly Photinus pyralis.</title>
        <authorList>
            <consortium name="Photinus pyralis genome working group"/>
            <person name="Fallon T.R."/>
            <person name="Sander Lower S.E."/>
            <person name="Weng J.-K."/>
        </authorList>
    </citation>
    <scope>NUCLEOTIDE SEQUENCE</scope>
    <source>
        <strain evidence="1">TRF0915ILg1</strain>
        <tissue evidence="1">Whole body</tissue>
    </source>
</reference>
<evidence type="ECO:0000313" key="2">
    <source>
        <dbReference type="Proteomes" id="UP000801492"/>
    </source>
</evidence>
<organism evidence="1 2">
    <name type="scientific">Ignelater luminosus</name>
    <name type="common">Cucubano</name>
    <name type="synonym">Pyrophorus luminosus</name>
    <dbReference type="NCBI Taxonomy" id="2038154"/>
    <lineage>
        <taxon>Eukaryota</taxon>
        <taxon>Metazoa</taxon>
        <taxon>Ecdysozoa</taxon>
        <taxon>Arthropoda</taxon>
        <taxon>Hexapoda</taxon>
        <taxon>Insecta</taxon>
        <taxon>Pterygota</taxon>
        <taxon>Neoptera</taxon>
        <taxon>Endopterygota</taxon>
        <taxon>Coleoptera</taxon>
        <taxon>Polyphaga</taxon>
        <taxon>Elateriformia</taxon>
        <taxon>Elateroidea</taxon>
        <taxon>Elateridae</taxon>
        <taxon>Agrypninae</taxon>
        <taxon>Pyrophorini</taxon>
        <taxon>Ignelater</taxon>
    </lineage>
</organism>
<accession>A0A8K0CHF6</accession>
<sequence>MPKINEEEILCALQSMKANKTPGDDEILMEMIKEDNKTKVVDVAKRRTYSKWNYAGRVARIKDNRWSVRILGWRPWTGKRDRGSPITRWYDDIEKVTGLPWIRVAQGKDRWGAINAKREENKRLCQNINI</sequence>
<proteinExistence type="predicted"/>
<gene>
    <name evidence="1" type="ORF">ILUMI_20962</name>
</gene>
<dbReference type="OrthoDB" id="6757013at2759"/>
<evidence type="ECO:0000313" key="1">
    <source>
        <dbReference type="EMBL" id="KAF2885206.1"/>
    </source>
</evidence>
<dbReference type="Proteomes" id="UP000801492">
    <property type="component" value="Unassembled WGS sequence"/>
</dbReference>
<name>A0A8K0CHF6_IGNLU</name>
<dbReference type="EMBL" id="VTPC01089980">
    <property type="protein sequence ID" value="KAF2885206.1"/>
    <property type="molecule type" value="Genomic_DNA"/>
</dbReference>
<keyword evidence="2" id="KW-1185">Reference proteome</keyword>